<gene>
    <name evidence="2" type="ORF">ED733_006615</name>
</gene>
<organism evidence="2 3">
    <name type="scientific">Metarhizium rileyi (strain RCEF 4871)</name>
    <name type="common">Nomuraea rileyi</name>
    <dbReference type="NCBI Taxonomy" id="1649241"/>
    <lineage>
        <taxon>Eukaryota</taxon>
        <taxon>Fungi</taxon>
        <taxon>Dikarya</taxon>
        <taxon>Ascomycota</taxon>
        <taxon>Pezizomycotina</taxon>
        <taxon>Sordariomycetes</taxon>
        <taxon>Hypocreomycetidae</taxon>
        <taxon>Hypocreales</taxon>
        <taxon>Clavicipitaceae</taxon>
        <taxon>Metarhizium</taxon>
    </lineage>
</organism>
<dbReference type="EMBL" id="SBHS01000002">
    <property type="protein sequence ID" value="TWU78032.1"/>
    <property type="molecule type" value="Genomic_DNA"/>
</dbReference>
<feature type="compositionally biased region" description="Polar residues" evidence="1">
    <location>
        <begin position="141"/>
        <end position="150"/>
    </location>
</feature>
<feature type="compositionally biased region" description="Low complexity" evidence="1">
    <location>
        <begin position="151"/>
        <end position="171"/>
    </location>
</feature>
<feature type="compositionally biased region" description="Polar residues" evidence="1">
    <location>
        <begin position="57"/>
        <end position="67"/>
    </location>
</feature>
<feature type="region of interest" description="Disordered" evidence="1">
    <location>
        <begin position="141"/>
        <end position="217"/>
    </location>
</feature>
<evidence type="ECO:0000256" key="1">
    <source>
        <dbReference type="SAM" id="MobiDB-lite"/>
    </source>
</evidence>
<feature type="compositionally biased region" description="Polar residues" evidence="1">
    <location>
        <begin position="194"/>
        <end position="217"/>
    </location>
</feature>
<feature type="region of interest" description="Disordered" evidence="1">
    <location>
        <begin position="25"/>
        <end position="93"/>
    </location>
</feature>
<comment type="caution">
    <text evidence="2">The sequence shown here is derived from an EMBL/GenBank/DDBJ whole genome shotgun (WGS) entry which is preliminary data.</text>
</comment>
<evidence type="ECO:0000313" key="2">
    <source>
        <dbReference type="EMBL" id="TWU78032.1"/>
    </source>
</evidence>
<protein>
    <submittedName>
        <fullName evidence="2">Uncharacterized protein</fullName>
    </submittedName>
</protein>
<dbReference type="AlphaFoldDB" id="A0A5C6GJT2"/>
<sequence length="217" mass="23988">MEQQKNHRDNADLASAARERLNYLQAQGSRRLSRRSVRRDQSSNIRRPDFEPVVSSPLRQHSWSQEAVRTPARSPVPPDSFDDGPILDQGYDEEPVVLHPAGLERVSPEVWASWYIQEGHEETSSSDVTETPVASLRMLSQSSDPDYTNTSFPFFSPQQPIGSPSPSRRSIATSGLHTPPLNFSRADPPRPASPGTTTATSILQHAAGSSEQYRSLG</sequence>
<dbReference type="Proteomes" id="UP000317257">
    <property type="component" value="Unassembled WGS sequence"/>
</dbReference>
<feature type="compositionally biased region" description="Basic and acidic residues" evidence="1">
    <location>
        <begin position="38"/>
        <end position="50"/>
    </location>
</feature>
<accession>A0A5C6GJT2</accession>
<name>A0A5C6GJT2_METRR</name>
<reference evidence="3" key="1">
    <citation type="submission" date="2018-12" db="EMBL/GenBank/DDBJ databases">
        <title>The complete genome of Metarhizium rileyi, a key fungal pathogen of Lepidoptera.</title>
        <authorList>
            <person name="Binneck E."/>
            <person name="Lastra C.C.L."/>
            <person name="Sosa-Gomez D.R."/>
        </authorList>
    </citation>
    <scope>NUCLEOTIDE SEQUENCE [LARGE SCALE GENOMIC DNA]</scope>
    <source>
        <strain evidence="3">Cep018-CH2</strain>
    </source>
</reference>
<proteinExistence type="predicted"/>
<evidence type="ECO:0000313" key="3">
    <source>
        <dbReference type="Proteomes" id="UP000317257"/>
    </source>
</evidence>